<comment type="caution">
    <text evidence="2">The sequence shown here is derived from an EMBL/GenBank/DDBJ whole genome shotgun (WGS) entry which is preliminary data.</text>
</comment>
<evidence type="ECO:0000313" key="3">
    <source>
        <dbReference type="Proteomes" id="UP001243846"/>
    </source>
</evidence>
<evidence type="ECO:0000313" key="2">
    <source>
        <dbReference type="EMBL" id="MDN3711814.1"/>
    </source>
</evidence>
<dbReference type="RefSeq" id="WP_377686105.1">
    <property type="nucleotide sequence ID" value="NZ_JBHMDZ010000013.1"/>
</dbReference>
<keyword evidence="3" id="KW-1185">Reference proteome</keyword>
<dbReference type="SUPFAM" id="SSF54909">
    <property type="entry name" value="Dimeric alpha+beta barrel"/>
    <property type="match status" value="1"/>
</dbReference>
<dbReference type="InterPro" id="IPR010753">
    <property type="entry name" value="DUF1330"/>
</dbReference>
<protein>
    <submittedName>
        <fullName evidence="2">DUF1330 domain-containing protein</fullName>
    </submittedName>
</protein>
<name>A0ABT8D4V5_9RHOB</name>
<accession>A0ABT8D4V5</accession>
<dbReference type="PANTHER" id="PTHR41521:SF4">
    <property type="entry name" value="BLR0684 PROTEIN"/>
    <property type="match status" value="1"/>
</dbReference>
<dbReference type="InterPro" id="IPR011008">
    <property type="entry name" value="Dimeric_a/b-barrel"/>
</dbReference>
<dbReference type="PANTHER" id="PTHR41521">
    <property type="match status" value="1"/>
</dbReference>
<gene>
    <name evidence="2" type="ORF">QWZ10_08200</name>
</gene>
<proteinExistence type="predicted"/>
<evidence type="ECO:0000259" key="1">
    <source>
        <dbReference type="Pfam" id="PF07045"/>
    </source>
</evidence>
<reference evidence="3" key="1">
    <citation type="journal article" date="2019" name="Int. J. Syst. Evol. Microbiol.">
        <title>The Global Catalogue of Microorganisms (GCM) 10K type strain sequencing project: providing services to taxonomists for standard genome sequencing and annotation.</title>
        <authorList>
            <consortium name="The Broad Institute Genomics Platform"/>
            <consortium name="The Broad Institute Genome Sequencing Center for Infectious Disease"/>
            <person name="Wu L."/>
            <person name="Ma J."/>
        </authorList>
    </citation>
    <scope>NUCLEOTIDE SEQUENCE [LARGE SCALE GENOMIC DNA]</scope>
    <source>
        <strain evidence="3">CECT 8482</strain>
    </source>
</reference>
<dbReference type="Gene3D" id="3.30.70.100">
    <property type="match status" value="1"/>
</dbReference>
<dbReference type="EMBL" id="JAUFRC010000001">
    <property type="protein sequence ID" value="MDN3711814.1"/>
    <property type="molecule type" value="Genomic_DNA"/>
</dbReference>
<sequence length="101" mass="11179">MPKAYWIGHVSVGDPDIYEGYRRANAEAFAKYNARFLVRGGPQSLLEGEMRNRSVVIEFADLATAQACYDSPEYAAARSIRESCSLTDLVIVEGWADCPAE</sequence>
<dbReference type="Proteomes" id="UP001243846">
    <property type="component" value="Unassembled WGS sequence"/>
</dbReference>
<feature type="domain" description="DUF1330" evidence="1">
    <location>
        <begin position="3"/>
        <end position="94"/>
    </location>
</feature>
<dbReference type="Pfam" id="PF07045">
    <property type="entry name" value="DUF1330"/>
    <property type="match status" value="1"/>
</dbReference>
<organism evidence="2 3">
    <name type="scientific">Paracoccus cavernae</name>
    <dbReference type="NCBI Taxonomy" id="1571207"/>
    <lineage>
        <taxon>Bacteria</taxon>
        <taxon>Pseudomonadati</taxon>
        <taxon>Pseudomonadota</taxon>
        <taxon>Alphaproteobacteria</taxon>
        <taxon>Rhodobacterales</taxon>
        <taxon>Paracoccaceae</taxon>
        <taxon>Paracoccus</taxon>
    </lineage>
</organism>